<evidence type="ECO:0000313" key="1">
    <source>
        <dbReference type="EMBL" id="KRG94329.1"/>
    </source>
</evidence>
<name>K7MX52_SOYBN</name>
<reference evidence="1 2" key="1">
    <citation type="journal article" date="2010" name="Nature">
        <title>Genome sequence of the palaeopolyploid soybean.</title>
        <authorList>
            <person name="Schmutz J."/>
            <person name="Cannon S.B."/>
            <person name="Schlueter J."/>
            <person name="Ma J."/>
            <person name="Mitros T."/>
            <person name="Nelson W."/>
            <person name="Hyten D.L."/>
            <person name="Song Q."/>
            <person name="Thelen J.J."/>
            <person name="Cheng J."/>
            <person name="Xu D."/>
            <person name="Hellsten U."/>
            <person name="May G.D."/>
            <person name="Yu Y."/>
            <person name="Sakurai T."/>
            <person name="Umezawa T."/>
            <person name="Bhattacharyya M.K."/>
            <person name="Sandhu D."/>
            <person name="Valliyodan B."/>
            <person name="Lindquist E."/>
            <person name="Peto M."/>
            <person name="Grant D."/>
            <person name="Shu S."/>
            <person name="Goodstein D."/>
            <person name="Barry K."/>
            <person name="Futrell-Griggs M."/>
            <person name="Abernathy B."/>
            <person name="Du J."/>
            <person name="Tian Z."/>
            <person name="Zhu L."/>
            <person name="Gill N."/>
            <person name="Joshi T."/>
            <person name="Libault M."/>
            <person name="Sethuraman A."/>
            <person name="Zhang X.-C."/>
            <person name="Shinozaki K."/>
            <person name="Nguyen H.T."/>
            <person name="Wing R.A."/>
            <person name="Cregan P."/>
            <person name="Specht J."/>
            <person name="Grimwood J."/>
            <person name="Rokhsar D."/>
            <person name="Stacey G."/>
            <person name="Shoemaker R.C."/>
            <person name="Jackson S.A."/>
        </authorList>
    </citation>
    <scope>NUCLEOTIDE SEQUENCE [LARGE SCALE GENOMIC DNA]</scope>
    <source>
        <strain evidence="2">cv. Williams 82</strain>
        <tissue evidence="1">Callus</tissue>
    </source>
</reference>
<dbReference type="EMBL" id="CM000852">
    <property type="protein sequence ID" value="KRG94329.1"/>
    <property type="molecule type" value="Genomic_DNA"/>
</dbReference>
<dbReference type="EnsemblPlants" id="KRG94329">
    <property type="protein sequence ID" value="KRG94329"/>
    <property type="gene ID" value="GLYMA_19G076600"/>
</dbReference>
<sequence>MECFLELWLQCHSWMLPSMSTILSASLESHFNQFSGLGRSKSATEFGQGFICRGYW</sequence>
<dbReference type="AlphaFoldDB" id="K7MX52"/>
<dbReference type="HOGENOM" id="CLU_3018136_0_0_1"/>
<proteinExistence type="predicted"/>
<reference evidence="2" key="2">
    <citation type="submission" date="2018-02" db="UniProtKB">
        <authorList>
            <consortium name="EnsemblPlants"/>
        </authorList>
    </citation>
    <scope>IDENTIFICATION</scope>
    <source>
        <strain evidence="2">Williams 82</strain>
    </source>
</reference>
<protein>
    <submittedName>
        <fullName evidence="1 2">Uncharacterized protein</fullName>
    </submittedName>
</protein>
<evidence type="ECO:0000313" key="3">
    <source>
        <dbReference type="Proteomes" id="UP000008827"/>
    </source>
</evidence>
<organism evidence="1">
    <name type="scientific">Glycine max</name>
    <name type="common">Soybean</name>
    <name type="synonym">Glycine hispida</name>
    <dbReference type="NCBI Taxonomy" id="3847"/>
    <lineage>
        <taxon>Eukaryota</taxon>
        <taxon>Viridiplantae</taxon>
        <taxon>Streptophyta</taxon>
        <taxon>Embryophyta</taxon>
        <taxon>Tracheophyta</taxon>
        <taxon>Spermatophyta</taxon>
        <taxon>Magnoliopsida</taxon>
        <taxon>eudicotyledons</taxon>
        <taxon>Gunneridae</taxon>
        <taxon>Pentapetalae</taxon>
        <taxon>rosids</taxon>
        <taxon>fabids</taxon>
        <taxon>Fabales</taxon>
        <taxon>Fabaceae</taxon>
        <taxon>Papilionoideae</taxon>
        <taxon>50 kb inversion clade</taxon>
        <taxon>NPAAA clade</taxon>
        <taxon>indigoferoid/millettioid clade</taxon>
        <taxon>Phaseoleae</taxon>
        <taxon>Glycine</taxon>
        <taxon>Glycine subgen. Soja</taxon>
    </lineage>
</organism>
<accession>K7MX52</accession>
<evidence type="ECO:0000313" key="2">
    <source>
        <dbReference type="EnsemblPlants" id="KRG94329"/>
    </source>
</evidence>
<reference evidence="1" key="3">
    <citation type="submission" date="2018-07" db="EMBL/GenBank/DDBJ databases">
        <title>WGS assembly of Glycine max.</title>
        <authorList>
            <person name="Schmutz J."/>
            <person name="Cannon S."/>
            <person name="Schlueter J."/>
            <person name="Ma J."/>
            <person name="Mitros T."/>
            <person name="Nelson W."/>
            <person name="Hyten D."/>
            <person name="Song Q."/>
            <person name="Thelen J."/>
            <person name="Cheng J."/>
            <person name="Xu D."/>
            <person name="Hellsten U."/>
            <person name="May G."/>
            <person name="Yu Y."/>
            <person name="Sakurai T."/>
            <person name="Umezawa T."/>
            <person name="Bhattacharyya M."/>
            <person name="Sandhu D."/>
            <person name="Valliyodan B."/>
            <person name="Lindquist E."/>
            <person name="Peto M."/>
            <person name="Grant D."/>
            <person name="Shu S."/>
            <person name="Goodstein D."/>
            <person name="Barry K."/>
            <person name="Futrell-Griggs M."/>
            <person name="Abernathy B."/>
            <person name="Du J."/>
            <person name="Tian Z."/>
            <person name="Zhu L."/>
            <person name="Gill N."/>
            <person name="Joshi T."/>
            <person name="Libault M."/>
            <person name="Sethuraman A."/>
            <person name="Zhang X."/>
            <person name="Shinozaki K."/>
            <person name="Nguyen H."/>
            <person name="Wing R."/>
            <person name="Cregan P."/>
            <person name="Specht J."/>
            <person name="Grimwood J."/>
            <person name="Rokhsar D."/>
            <person name="Stacey G."/>
            <person name="Shoemaker R."/>
            <person name="Jackson S."/>
        </authorList>
    </citation>
    <scope>NUCLEOTIDE SEQUENCE</scope>
    <source>
        <tissue evidence="1">Callus</tissue>
    </source>
</reference>
<dbReference type="Gramene" id="KRG94329">
    <property type="protein sequence ID" value="KRG94329"/>
    <property type="gene ID" value="GLYMA_19G076600"/>
</dbReference>
<dbReference type="Proteomes" id="UP000008827">
    <property type="component" value="Chromosome 19"/>
</dbReference>
<dbReference type="InParanoid" id="K7MX52"/>
<dbReference type="PaxDb" id="3847-GLYMA19G22570.1"/>
<gene>
    <name evidence="1" type="ORF">GLYMA_19G076600</name>
</gene>
<keyword evidence="3" id="KW-1185">Reference proteome</keyword>